<feature type="region of interest" description="Disordered" evidence="1">
    <location>
        <begin position="269"/>
        <end position="292"/>
    </location>
</feature>
<evidence type="ECO:0000256" key="1">
    <source>
        <dbReference type="SAM" id="MobiDB-lite"/>
    </source>
</evidence>
<dbReference type="InterPro" id="IPR024079">
    <property type="entry name" value="MetalloPept_cat_dom_sf"/>
</dbReference>
<dbReference type="Proteomes" id="UP001148786">
    <property type="component" value="Unassembled WGS sequence"/>
</dbReference>
<keyword evidence="4" id="KW-1185">Reference proteome</keyword>
<dbReference type="GO" id="GO:0008237">
    <property type="term" value="F:metallopeptidase activity"/>
    <property type="evidence" value="ECO:0007669"/>
    <property type="project" value="InterPro"/>
</dbReference>
<evidence type="ECO:0000313" key="4">
    <source>
        <dbReference type="Proteomes" id="UP001148786"/>
    </source>
</evidence>
<evidence type="ECO:0000313" key="3">
    <source>
        <dbReference type="EMBL" id="KAJ3498149.1"/>
    </source>
</evidence>
<evidence type="ECO:0008006" key="5">
    <source>
        <dbReference type="Google" id="ProtNLM"/>
    </source>
</evidence>
<gene>
    <name evidence="3" type="ORF">NLJ89_g10256</name>
</gene>
<protein>
    <recommendedName>
        <fullName evidence="5">Lysine-specific metallo-endopeptidase domain-containing protein</fullName>
    </recommendedName>
</protein>
<accession>A0A9W8MP40</accession>
<keyword evidence="2" id="KW-0732">Signal</keyword>
<evidence type="ECO:0000256" key="2">
    <source>
        <dbReference type="SAM" id="SignalP"/>
    </source>
</evidence>
<dbReference type="OrthoDB" id="3067737at2759"/>
<feature type="signal peptide" evidence="2">
    <location>
        <begin position="1"/>
        <end position="23"/>
    </location>
</feature>
<sequence length="292" mass="32871">MRPFLLFYVWALLNPIALHLSVAAHCLPYIPEYMEPDEKLNSGVFTYAKHHLDVAHAEANSQIDELDKLLKQPKKIYMPHIINTFGLDANVKEIKKVVKKLKTGTIKISKVHAGKKEKTNASSNPEEGSIKLYEGFYAKHSHRSMAGTLIHEATHALAGTHDFFSSDGKFTPKPYHEVNKKKDYSGNYSKSAHWSLLVSKGSKNMHHNADSYKLIAHTAKYGLDAPLPQAELLQRKGRFQTRHRVNTGSPEVKAPSRMTKVTNWFKNRFAKKKKDAKGKGVDQIGQTSGSQK</sequence>
<reference evidence="3" key="1">
    <citation type="submission" date="2022-07" db="EMBL/GenBank/DDBJ databases">
        <title>Genome Sequence of Agrocybe chaxingu.</title>
        <authorList>
            <person name="Buettner E."/>
        </authorList>
    </citation>
    <scope>NUCLEOTIDE SEQUENCE</scope>
    <source>
        <strain evidence="3">MP-N11</strain>
    </source>
</reference>
<dbReference type="AlphaFoldDB" id="A0A9W8MP40"/>
<dbReference type="EMBL" id="JANKHO010001815">
    <property type="protein sequence ID" value="KAJ3498149.1"/>
    <property type="molecule type" value="Genomic_DNA"/>
</dbReference>
<organism evidence="3 4">
    <name type="scientific">Agrocybe chaxingu</name>
    <dbReference type="NCBI Taxonomy" id="84603"/>
    <lineage>
        <taxon>Eukaryota</taxon>
        <taxon>Fungi</taxon>
        <taxon>Dikarya</taxon>
        <taxon>Basidiomycota</taxon>
        <taxon>Agaricomycotina</taxon>
        <taxon>Agaricomycetes</taxon>
        <taxon>Agaricomycetidae</taxon>
        <taxon>Agaricales</taxon>
        <taxon>Agaricineae</taxon>
        <taxon>Strophariaceae</taxon>
        <taxon>Agrocybe</taxon>
    </lineage>
</organism>
<dbReference type="Gene3D" id="3.40.390.10">
    <property type="entry name" value="Collagenase (Catalytic Domain)"/>
    <property type="match status" value="1"/>
</dbReference>
<feature type="chain" id="PRO_5040862046" description="Lysine-specific metallo-endopeptidase domain-containing protein" evidence="2">
    <location>
        <begin position="24"/>
        <end position="292"/>
    </location>
</feature>
<proteinExistence type="predicted"/>
<name>A0A9W8MP40_9AGAR</name>
<comment type="caution">
    <text evidence="3">The sequence shown here is derived from an EMBL/GenBank/DDBJ whole genome shotgun (WGS) entry which is preliminary data.</text>
</comment>